<organism evidence="17 23">
    <name type="scientific">Bacteroides uniformis</name>
    <dbReference type="NCBI Taxonomy" id="820"/>
    <lineage>
        <taxon>Bacteria</taxon>
        <taxon>Pseudomonadati</taxon>
        <taxon>Bacteroidota</taxon>
        <taxon>Bacteroidia</taxon>
        <taxon>Bacteroidales</taxon>
        <taxon>Bacteroidaceae</taxon>
        <taxon>Bacteroides</taxon>
    </lineage>
</organism>
<dbReference type="EMBL" id="QSPV01000012">
    <property type="protein sequence ID" value="RGJ91703.1"/>
    <property type="molecule type" value="Genomic_DNA"/>
</dbReference>
<sequence length="1075" mass="118940">MNRKFSFNKSMLFAGLLSAMTLGATSQVYAVQSPDVQKMQQQTVKLTGNVSDAMGAIIGASVIEQGTTNGVITDIEGNFTLTVNRGAKLEISYVGYKTRVIEVTDVTHLQITLEEDYRELEEVVVVGYGVQKKKLVTGATVQVKGDDVTKLNTTSALGALQNQTPGINITANNGLPGEGFKVNIRGIGTVGDSAPLYVIDGVAGSDINTLNPADIESIDVLKDAASAAIYGSRAANGVILVTTKQGKTGKIQLSYDMYYGWQNVYKMPNTLNAQQFMAITDETNFNNGVPALNWQTQLGEYTWNMLQNGWQGTNWLDEMRNENAAMQNHAINLTGGNEMSKFSAGFSFTSQDGIIGKGTVPNYTRYTARINSDHVLLKGSDRDIIKIGENLLFYYSNQSTIAQTSTLYNDVYNSIKTTPLLPMHNAEGELFDYHDMQQTGWVYDDKQGNPILMMQKAHGLNKNRTYGLNATAYLEVEPIKNLKWRSSFSYRMTNSSYRSLTAPYQAATNEGSASYIVAQSSALGHNISQENTISYILPNWNGHLFDVLVGQSFEKTIPGENLSIINSVTEGQQLPTMKPDMDHAWISNTIGNAATDIEGYPFDEWALASFFGRINYNYKDKYMATLIIRADGSSNFARGNRWGIFPSVSAGWLISEEKFMESTRGWLDFLKLRASWGQNGNQSIPNFQYVSPIAFDLSHGYQFGQTHIATGKLPTTGAYATTLANENVTWEKSEQINLGIDAVFLGNRLRVSADWYNKKTKDWLVQAPVLSTAGTQAPYINGGDVSNKGVELSLAWNDRVGKDFTYGLSLNASYNKNEVTRIANSEGIIHGNEGAIASVNAAEFYRAQVGYPIGYFWGYQTAGVFQNQKQIDDWKAAGNGVAQANPQPGDLIYVDRHHDGVIDEKDKTMIGNPHPDWRLGFSVNLGWKGFDFSVTTSGAFGQQLYYGTRQHTIEAFDRWHGEGTSNRYPRLGNSAMIAEHVTDIDIENGDYLRIQNMTLGYDFKRLWKNCPLSQLRLYVSVQNLYTFTGYKGMDPEVGFGGTDRYGENATSWVSGIDMGSYPIARTWLIGANLKF</sequence>
<evidence type="ECO:0000313" key="14">
    <source>
        <dbReference type="EMBL" id="RGS54045.1"/>
    </source>
</evidence>
<evidence type="ECO:0000313" key="22">
    <source>
        <dbReference type="Proteomes" id="UP000284022"/>
    </source>
</evidence>
<proteinExistence type="inferred from homology"/>
<evidence type="ECO:0000256" key="1">
    <source>
        <dbReference type="ARBA" id="ARBA00004571"/>
    </source>
</evidence>
<keyword evidence="5 7" id="KW-0472">Membrane</keyword>
<dbReference type="InterPro" id="IPR012910">
    <property type="entry name" value="Plug_dom"/>
</dbReference>
<dbReference type="InterPro" id="IPR039426">
    <property type="entry name" value="TonB-dep_rcpt-like"/>
</dbReference>
<dbReference type="Proteomes" id="UP000433928">
    <property type="component" value="Unassembled WGS sequence"/>
</dbReference>
<dbReference type="Proteomes" id="UP000285343">
    <property type="component" value="Unassembled WGS sequence"/>
</dbReference>
<evidence type="ECO:0000313" key="15">
    <source>
        <dbReference type="EMBL" id="RGU40400.1"/>
    </source>
</evidence>
<reference evidence="19 20" key="1">
    <citation type="submission" date="2018-08" db="EMBL/GenBank/DDBJ databases">
        <title>A genome reference for cultivated species of the human gut microbiota.</title>
        <authorList>
            <person name="Zou Y."/>
            <person name="Xue W."/>
            <person name="Luo G."/>
        </authorList>
    </citation>
    <scope>NUCLEOTIDE SEQUENCE [LARGE SCALE GENOMIC DNA]</scope>
    <source>
        <strain evidence="16 25">AF14-42</strain>
        <strain evidence="15 22">AF17-20</strain>
        <strain evidence="14 24">AF21-53</strain>
        <strain evidence="18 21">AM18-14LB</strain>
        <strain evidence="17 23">AM27-46</strain>
        <strain evidence="13 19">TF08-13</strain>
        <strain evidence="12 20">TM04-30</strain>
    </source>
</reference>
<keyword evidence="6 7" id="KW-0998">Cell outer membrane</keyword>
<keyword evidence="17" id="KW-0675">Receptor</keyword>
<evidence type="ECO:0000313" key="11">
    <source>
        <dbReference type="EMBL" id="MDC1879585.1"/>
    </source>
</evidence>
<comment type="similarity">
    <text evidence="7">Belongs to the TonB-dependent receptor family.</text>
</comment>
<evidence type="ECO:0000313" key="16">
    <source>
        <dbReference type="EMBL" id="RGV41504.1"/>
    </source>
</evidence>
<dbReference type="NCBIfam" id="TIGR04057">
    <property type="entry name" value="SusC_RagA_signa"/>
    <property type="match status" value="1"/>
</dbReference>
<dbReference type="Proteomes" id="UP001213309">
    <property type="component" value="Unassembled WGS sequence"/>
</dbReference>
<dbReference type="Proteomes" id="UP000284022">
    <property type="component" value="Unassembled WGS sequence"/>
</dbReference>
<evidence type="ECO:0000313" key="18">
    <source>
        <dbReference type="EMBL" id="RHH30829.1"/>
    </source>
</evidence>
<dbReference type="EMBL" id="QSKL01000014">
    <property type="protein sequence ID" value="RHE58613.1"/>
    <property type="molecule type" value="Genomic_DNA"/>
</dbReference>
<reference evidence="10 26" key="2">
    <citation type="journal article" date="2019" name="Nat. Med.">
        <title>A library of human gut bacterial isolates paired with longitudinal multiomics data enables mechanistic microbiome research.</title>
        <authorList>
            <person name="Poyet M."/>
            <person name="Groussin M."/>
            <person name="Gibbons S.M."/>
            <person name="Avila-Pacheco J."/>
            <person name="Jiang X."/>
            <person name="Kearney S.M."/>
            <person name="Perrotta A.R."/>
            <person name="Berdy B."/>
            <person name="Zhao S."/>
            <person name="Lieberman T.D."/>
            <person name="Swanson P.K."/>
            <person name="Smith M."/>
            <person name="Roesemann S."/>
            <person name="Alexander J.E."/>
            <person name="Rich S.A."/>
            <person name="Livny J."/>
            <person name="Vlamakis H."/>
            <person name="Clish C."/>
            <person name="Bullock K."/>
            <person name="Deik A."/>
            <person name="Scott J."/>
            <person name="Pierce K.A."/>
            <person name="Xavier R.J."/>
            <person name="Alm E.J."/>
        </authorList>
    </citation>
    <scope>NUCLEOTIDE SEQUENCE [LARGE SCALE GENOMIC DNA]</scope>
    <source>
        <strain evidence="10 26">BIOML-A27</strain>
    </source>
</reference>
<evidence type="ECO:0000313" key="10">
    <source>
        <dbReference type="EMBL" id="KAB4169266.1"/>
    </source>
</evidence>
<feature type="signal peptide" evidence="8">
    <location>
        <begin position="1"/>
        <end position="30"/>
    </location>
</feature>
<keyword evidence="2 7" id="KW-0813">Transport</keyword>
<dbReference type="EMBL" id="JAQNSG010000005">
    <property type="protein sequence ID" value="MDC1879585.1"/>
    <property type="molecule type" value="Genomic_DNA"/>
</dbReference>
<dbReference type="AlphaFoldDB" id="A0A174EF53"/>
<dbReference type="InterPro" id="IPR023996">
    <property type="entry name" value="TonB-dep_OMP_SusC/RagA"/>
</dbReference>
<evidence type="ECO:0000313" key="13">
    <source>
        <dbReference type="EMBL" id="RGL13896.1"/>
    </source>
</evidence>
<dbReference type="SUPFAM" id="SSF49464">
    <property type="entry name" value="Carboxypeptidase regulatory domain-like"/>
    <property type="match status" value="1"/>
</dbReference>
<keyword evidence="8" id="KW-0732">Signal</keyword>
<evidence type="ECO:0000313" key="17">
    <source>
        <dbReference type="EMBL" id="RHE58613.1"/>
    </source>
</evidence>
<evidence type="ECO:0000256" key="5">
    <source>
        <dbReference type="ARBA" id="ARBA00023136"/>
    </source>
</evidence>
<dbReference type="Pfam" id="PF13715">
    <property type="entry name" value="CarbopepD_reg_2"/>
    <property type="match status" value="1"/>
</dbReference>
<dbReference type="Gene3D" id="2.40.170.20">
    <property type="entry name" value="TonB-dependent receptor, beta-barrel domain"/>
    <property type="match status" value="1"/>
</dbReference>
<dbReference type="EMBL" id="QSRK01000012">
    <property type="protein sequence ID" value="RGL13896.1"/>
    <property type="molecule type" value="Genomic_DNA"/>
</dbReference>
<dbReference type="InterPro" id="IPR023997">
    <property type="entry name" value="TonB-dep_OMP_SusC/RagA_CS"/>
</dbReference>
<evidence type="ECO:0000256" key="2">
    <source>
        <dbReference type="ARBA" id="ARBA00022448"/>
    </source>
</evidence>
<dbReference type="Proteomes" id="UP000260844">
    <property type="component" value="Unassembled WGS sequence"/>
</dbReference>
<dbReference type="SUPFAM" id="SSF56935">
    <property type="entry name" value="Porins"/>
    <property type="match status" value="1"/>
</dbReference>
<dbReference type="GO" id="GO:0009279">
    <property type="term" value="C:cell outer membrane"/>
    <property type="evidence" value="ECO:0007669"/>
    <property type="project" value="UniProtKB-SubCell"/>
</dbReference>
<evidence type="ECO:0000313" key="24">
    <source>
        <dbReference type="Proteomes" id="UP000285283"/>
    </source>
</evidence>
<dbReference type="Pfam" id="PF07715">
    <property type="entry name" value="Plug"/>
    <property type="match status" value="1"/>
</dbReference>
<dbReference type="GeneID" id="99750068"/>
<evidence type="ECO:0000313" key="21">
    <source>
        <dbReference type="Proteomes" id="UP000283766"/>
    </source>
</evidence>
<dbReference type="EMBL" id="QRXV01000004">
    <property type="protein sequence ID" value="RGU40400.1"/>
    <property type="molecule type" value="Genomic_DNA"/>
</dbReference>
<dbReference type="EMBL" id="WCUG01000009">
    <property type="protein sequence ID" value="KAB4169266.1"/>
    <property type="molecule type" value="Genomic_DNA"/>
</dbReference>
<dbReference type="NCBIfam" id="TIGR04056">
    <property type="entry name" value="OMP_RagA_SusC"/>
    <property type="match status" value="1"/>
</dbReference>
<evidence type="ECO:0000256" key="7">
    <source>
        <dbReference type="PROSITE-ProRule" id="PRU01360"/>
    </source>
</evidence>
<dbReference type="RefSeq" id="WP_005830680.1">
    <property type="nucleotide sequence ID" value="NZ_CAXSKL010000011.1"/>
</dbReference>
<name>A0A174EF53_BACUN</name>
<evidence type="ECO:0000256" key="6">
    <source>
        <dbReference type="ARBA" id="ARBA00023237"/>
    </source>
</evidence>
<gene>
    <name evidence="18" type="ORF">DW216_12840</name>
    <name evidence="17" type="ORF">DW729_13915</name>
    <name evidence="16" type="ORF">DWW14_11525</name>
    <name evidence="15" type="ORF">DWW83_04925</name>
    <name evidence="14" type="ORF">DWX87_12735</name>
    <name evidence="13" type="ORF">DXC80_09430</name>
    <name evidence="12" type="ORF">DXD40_13990</name>
    <name evidence="10" type="ORF">GAQ59_12255</name>
    <name evidence="11" type="ORF">POZ24_06035</name>
</gene>
<dbReference type="PROSITE" id="PS52016">
    <property type="entry name" value="TONB_DEPENDENT_REC_3"/>
    <property type="match status" value="1"/>
</dbReference>
<evidence type="ECO:0000313" key="19">
    <source>
        <dbReference type="Proteomes" id="UP000260795"/>
    </source>
</evidence>
<comment type="caution">
    <text evidence="17">The sequence shown here is derived from an EMBL/GenBank/DDBJ whole genome shotgun (WGS) entry which is preliminary data.</text>
</comment>
<evidence type="ECO:0000256" key="3">
    <source>
        <dbReference type="ARBA" id="ARBA00022452"/>
    </source>
</evidence>
<dbReference type="Proteomes" id="UP000260795">
    <property type="component" value="Unassembled WGS sequence"/>
</dbReference>
<keyword evidence="4 7" id="KW-0812">Transmembrane</keyword>
<dbReference type="Gene3D" id="2.170.130.10">
    <property type="entry name" value="TonB-dependent receptor, plug domain"/>
    <property type="match status" value="1"/>
</dbReference>
<keyword evidence="3 7" id="KW-1134">Transmembrane beta strand</keyword>
<dbReference type="InterPro" id="IPR008969">
    <property type="entry name" value="CarboxyPept-like_regulatory"/>
</dbReference>
<evidence type="ECO:0000256" key="4">
    <source>
        <dbReference type="ARBA" id="ARBA00022692"/>
    </source>
</evidence>
<dbReference type="InterPro" id="IPR036942">
    <property type="entry name" value="Beta-barrel_TonB_sf"/>
</dbReference>
<evidence type="ECO:0000313" key="23">
    <source>
        <dbReference type="Proteomes" id="UP000284640"/>
    </source>
</evidence>
<evidence type="ECO:0000313" key="12">
    <source>
        <dbReference type="EMBL" id="RGJ91703.1"/>
    </source>
</evidence>
<dbReference type="EMBL" id="QRVP01000011">
    <property type="protein sequence ID" value="RGS54045.1"/>
    <property type="molecule type" value="Genomic_DNA"/>
</dbReference>
<evidence type="ECO:0000259" key="9">
    <source>
        <dbReference type="Pfam" id="PF07715"/>
    </source>
</evidence>
<protein>
    <submittedName>
        <fullName evidence="17">TonB-dependent receptor</fullName>
    </submittedName>
</protein>
<evidence type="ECO:0000313" key="26">
    <source>
        <dbReference type="Proteomes" id="UP000433928"/>
    </source>
</evidence>
<feature type="domain" description="TonB-dependent receptor plug" evidence="9">
    <location>
        <begin position="136"/>
        <end position="238"/>
    </location>
</feature>
<comment type="subcellular location">
    <subcellularLocation>
        <location evidence="1 7">Cell outer membrane</location>
        <topology evidence="1 7">Multi-pass membrane protein</topology>
    </subcellularLocation>
</comment>
<dbReference type="Proteomes" id="UP000284640">
    <property type="component" value="Unassembled WGS sequence"/>
</dbReference>
<evidence type="ECO:0000313" key="25">
    <source>
        <dbReference type="Proteomes" id="UP000285343"/>
    </source>
</evidence>
<dbReference type="EMBL" id="QRZC01000014">
    <property type="protein sequence ID" value="RGV41504.1"/>
    <property type="molecule type" value="Genomic_DNA"/>
</dbReference>
<evidence type="ECO:0000256" key="8">
    <source>
        <dbReference type="SAM" id="SignalP"/>
    </source>
</evidence>
<accession>A0A174EF53</accession>
<feature type="chain" id="PRO_5042683065" evidence="8">
    <location>
        <begin position="31"/>
        <end position="1075"/>
    </location>
</feature>
<dbReference type="InterPro" id="IPR037066">
    <property type="entry name" value="Plug_dom_sf"/>
</dbReference>
<dbReference type="Proteomes" id="UP000285283">
    <property type="component" value="Unassembled WGS sequence"/>
</dbReference>
<reference evidence="11" key="3">
    <citation type="submission" date="2022-10" db="EMBL/GenBank/DDBJ databases">
        <title>Human gut microbiome strain richness.</title>
        <authorList>
            <person name="Chen-Liaw A."/>
        </authorList>
    </citation>
    <scope>NUCLEOTIDE SEQUENCE</scope>
    <source>
        <strain evidence="11">1001713st2_A4_1001713B170214_170313</strain>
    </source>
</reference>
<evidence type="ECO:0000313" key="20">
    <source>
        <dbReference type="Proteomes" id="UP000260844"/>
    </source>
</evidence>
<dbReference type="Proteomes" id="UP000283766">
    <property type="component" value="Unassembled WGS sequence"/>
</dbReference>
<dbReference type="EMBL" id="QRJL01000007">
    <property type="protein sequence ID" value="RHH30829.1"/>
    <property type="molecule type" value="Genomic_DNA"/>
</dbReference>